<dbReference type="AlphaFoldDB" id="A0A4Y9ZPF0"/>
<dbReference type="Gene3D" id="1.20.1280.50">
    <property type="match status" value="1"/>
</dbReference>
<keyword evidence="4" id="KW-1185">Reference proteome</keyword>
<dbReference type="OrthoDB" id="2642524at2759"/>
<evidence type="ECO:0000313" key="4">
    <source>
        <dbReference type="Proteomes" id="UP000298061"/>
    </source>
</evidence>
<feature type="region of interest" description="Disordered" evidence="1">
    <location>
        <begin position="27"/>
        <end position="52"/>
    </location>
</feature>
<reference evidence="3 4" key="1">
    <citation type="submission" date="2019-02" db="EMBL/GenBank/DDBJ databases">
        <title>Genome sequencing of the rare red list fungi Hericium alpestre (H. flagellum).</title>
        <authorList>
            <person name="Buettner E."/>
            <person name="Kellner H."/>
        </authorList>
    </citation>
    <scope>NUCLEOTIDE SEQUENCE [LARGE SCALE GENOMIC DNA]</scope>
    <source>
        <strain evidence="3 4">DSM 108284</strain>
    </source>
</reference>
<sequence length="591" mass="64404">MTEEPTPPSALSRRRRRKIKPFCVNSDDDACSISASEYTDGEDEDPDRKPANPWSYGDEIELCKDGQGAEGPIAIVLPSELPSSYIRNVQDNMSITWSMTSSVTCGRAFVDLFTYYRELREAHVDVDFERVLGKLIYEWYWIGGSLIAVAALDTAIFGFSPDAIFSLDGPAKRSVTVSSIACAIGLFIDMWLIFAYSGADVQKFQTLAVDLYSSWFFFALTSRLPLLALVVAVLALVVFLLVIAWDAWRGAVLVMSMYRTPFINKLPDELLAEIFSLARDPLIMRSPLACEPLGSKDLPYWTPYPIRIANVSRRWRNIAVTMPNLWSQLSFADTDATTALFLARAGNAPLDMVYDADATWTYPSRGCMSRLHTSPADFDRLSLTMLALTSVFSFAALGVACVAAAVPPRAGSVSCVSTPLVGTLRAFGSDAVSIPPSSNVSLLYASDNTVKLIVGGDGSQRFAFQQCNSSFVDRPTIVGPVDVTYFGRIVPLNGPNANACLTVPLGFSASPYSVQNGECSDVDDQSQLTQYWMATDGAEAITLVGSTASGATYKNDGDGSFSMVLVEEDGQQVVKVAITNTDDRLIDIRFN</sequence>
<feature type="transmembrane region" description="Helical" evidence="2">
    <location>
        <begin position="139"/>
        <end position="157"/>
    </location>
</feature>
<keyword evidence="2" id="KW-0812">Transmembrane</keyword>
<evidence type="ECO:0000256" key="1">
    <source>
        <dbReference type="SAM" id="MobiDB-lite"/>
    </source>
</evidence>
<dbReference type="Proteomes" id="UP000298061">
    <property type="component" value="Unassembled WGS sequence"/>
</dbReference>
<feature type="transmembrane region" description="Helical" evidence="2">
    <location>
        <begin position="226"/>
        <end position="248"/>
    </location>
</feature>
<comment type="caution">
    <text evidence="3">The sequence shown here is derived from an EMBL/GenBank/DDBJ whole genome shotgun (WGS) entry which is preliminary data.</text>
</comment>
<keyword evidence="2" id="KW-0472">Membrane</keyword>
<evidence type="ECO:0000256" key="2">
    <source>
        <dbReference type="SAM" id="Phobius"/>
    </source>
</evidence>
<proteinExistence type="predicted"/>
<dbReference type="EMBL" id="SFCI01001141">
    <property type="protein sequence ID" value="TFY76652.1"/>
    <property type="molecule type" value="Genomic_DNA"/>
</dbReference>
<feature type="transmembrane region" description="Helical" evidence="2">
    <location>
        <begin position="177"/>
        <end position="197"/>
    </location>
</feature>
<keyword evidence="2" id="KW-1133">Transmembrane helix</keyword>
<protein>
    <submittedName>
        <fullName evidence="3">Uncharacterized protein</fullName>
    </submittedName>
</protein>
<evidence type="ECO:0000313" key="3">
    <source>
        <dbReference type="EMBL" id="TFY76652.1"/>
    </source>
</evidence>
<accession>A0A4Y9ZPF0</accession>
<name>A0A4Y9ZPF0_9AGAM</name>
<dbReference type="STRING" id="135208.A0A4Y9ZPF0"/>
<gene>
    <name evidence="3" type="ORF">EWM64_g7361</name>
</gene>
<organism evidence="3 4">
    <name type="scientific">Hericium alpestre</name>
    <dbReference type="NCBI Taxonomy" id="135208"/>
    <lineage>
        <taxon>Eukaryota</taxon>
        <taxon>Fungi</taxon>
        <taxon>Dikarya</taxon>
        <taxon>Basidiomycota</taxon>
        <taxon>Agaricomycotina</taxon>
        <taxon>Agaricomycetes</taxon>
        <taxon>Russulales</taxon>
        <taxon>Hericiaceae</taxon>
        <taxon>Hericium</taxon>
    </lineage>
</organism>